<accession>A0A8C5Q0D4</accession>
<dbReference type="PANTHER" id="PTHR34349:SF1">
    <property type="entry name" value="PROTEIN PHOSPHATASE 1 REGULATORY SUBUNIT 32"/>
    <property type="match status" value="1"/>
</dbReference>
<dbReference type="Ensembl" id="ENSLLET00000031748.1">
    <property type="protein sequence ID" value="ENSLLEP00000030575.1"/>
    <property type="gene ID" value="ENSLLEG00000019365.1"/>
</dbReference>
<gene>
    <name evidence="3" type="primary">SAXO4</name>
</gene>
<feature type="compositionally biased region" description="Polar residues" evidence="1">
    <location>
        <begin position="411"/>
        <end position="429"/>
    </location>
</feature>
<dbReference type="AlphaFoldDB" id="A0A8C5Q0D4"/>
<dbReference type="InterPro" id="IPR031410">
    <property type="entry name" value="SAXO4"/>
</dbReference>
<dbReference type="GO" id="GO:0019902">
    <property type="term" value="F:phosphatase binding"/>
    <property type="evidence" value="ECO:0007669"/>
    <property type="project" value="TreeGrafter"/>
</dbReference>
<reference evidence="3" key="2">
    <citation type="submission" date="2025-09" db="UniProtKB">
        <authorList>
            <consortium name="Ensembl"/>
        </authorList>
    </citation>
    <scope>IDENTIFICATION</scope>
</reference>
<evidence type="ECO:0000313" key="4">
    <source>
        <dbReference type="Proteomes" id="UP000694569"/>
    </source>
</evidence>
<feature type="region of interest" description="Disordered" evidence="1">
    <location>
        <begin position="409"/>
        <end position="429"/>
    </location>
</feature>
<organism evidence="3 4">
    <name type="scientific">Leptobrachium leishanense</name>
    <name type="common">Leishan spiny toad</name>
    <dbReference type="NCBI Taxonomy" id="445787"/>
    <lineage>
        <taxon>Eukaryota</taxon>
        <taxon>Metazoa</taxon>
        <taxon>Chordata</taxon>
        <taxon>Craniata</taxon>
        <taxon>Vertebrata</taxon>
        <taxon>Euteleostomi</taxon>
        <taxon>Amphibia</taxon>
        <taxon>Batrachia</taxon>
        <taxon>Anura</taxon>
        <taxon>Pelobatoidea</taxon>
        <taxon>Megophryidae</taxon>
        <taxon>Leptobrachium</taxon>
    </lineage>
</organism>
<keyword evidence="2" id="KW-0732">Signal</keyword>
<dbReference type="Pfam" id="PF15691">
    <property type="entry name" value="PPP1R32"/>
    <property type="match status" value="1"/>
</dbReference>
<dbReference type="Proteomes" id="UP000694569">
    <property type="component" value="Unplaced"/>
</dbReference>
<feature type="chain" id="PRO_5034129671" evidence="2">
    <location>
        <begin position="25"/>
        <end position="429"/>
    </location>
</feature>
<evidence type="ECO:0000256" key="2">
    <source>
        <dbReference type="SAM" id="SignalP"/>
    </source>
</evidence>
<reference evidence="3" key="1">
    <citation type="submission" date="2025-08" db="UniProtKB">
        <authorList>
            <consortium name="Ensembl"/>
        </authorList>
    </citation>
    <scope>IDENTIFICATION</scope>
</reference>
<dbReference type="GeneTree" id="ENSGT00390000003127"/>
<keyword evidence="4" id="KW-1185">Reference proteome</keyword>
<evidence type="ECO:0000313" key="3">
    <source>
        <dbReference type="Ensembl" id="ENSLLEP00000030575.1"/>
    </source>
</evidence>
<evidence type="ECO:0000256" key="1">
    <source>
        <dbReference type="SAM" id="MobiDB-lite"/>
    </source>
</evidence>
<dbReference type="OrthoDB" id="9980630at2759"/>
<name>A0A8C5Q0D4_9ANUR</name>
<dbReference type="PANTHER" id="PTHR34349">
    <property type="entry name" value="PROTEIN PHOSPHATASE 1 REGULATORY SUBUNIT 32"/>
    <property type="match status" value="1"/>
</dbReference>
<feature type="region of interest" description="Disordered" evidence="1">
    <location>
        <begin position="302"/>
        <end position="341"/>
    </location>
</feature>
<protein>
    <submittedName>
        <fullName evidence="3">Stabilizer of axonemal microtubules 4</fullName>
    </submittedName>
</protein>
<sequence>MGHGIMKLLHIKLTLLVLFHRGLSSAPLLAIGDMDQTPQGTLEMTKQNINSLLGRSVKMKLWRLKKRGSSTRAAKEACWRTAYCSGSSKFVPGRLSYPGMLTHQSTGYQSNMRPAVYYSTNLDRKDNPSLGLILRNNYTSITNRDYRSYQLPAGSEPLSNAPFTPESGYIHSSVITNPKSRTVKSVHFDTRDHGPEVLAGLLPRHRPLLFANQGKASPEAENLKHGPAFMSSEYKSRFLPGTPNRKGILSGMVQGDVENSGYTEGLNIEPITFDPYSQHWAPRGLHRQMGHSITKTDFLPTTSLQGSEPLPSLAKNSIRDSGFSRETDKVTNTNIPIHDSRPQENLKLKNQLLGRDHVGAKERSGFSLNNQQYTTPRKQSPAQYLTNYNYRFIDTTPTMRDREGWIRGGIQPQQHSGFSVNNEAHITGI</sequence>
<proteinExistence type="predicted"/>
<feature type="signal peptide" evidence="2">
    <location>
        <begin position="1"/>
        <end position="24"/>
    </location>
</feature>